<feature type="transmembrane region" description="Helical" evidence="2">
    <location>
        <begin position="74"/>
        <end position="102"/>
    </location>
</feature>
<dbReference type="eggNOG" id="ENOG5033EIZ">
    <property type="taxonomic scope" value="Bacteria"/>
</dbReference>
<dbReference type="Pfam" id="PF19877">
    <property type="entry name" value="DUF6350"/>
    <property type="match status" value="1"/>
</dbReference>
<protein>
    <submittedName>
        <fullName evidence="3">Uncharacterized protein</fullName>
    </submittedName>
</protein>
<dbReference type="KEGG" id="crd:CRES_1684"/>
<feature type="compositionally biased region" description="Basic and acidic residues" evidence="1">
    <location>
        <begin position="513"/>
        <end position="539"/>
    </location>
</feature>
<dbReference type="HOGENOM" id="CLU_020665_2_0_11"/>
<dbReference type="AlphaFoldDB" id="F8E0V7"/>
<feature type="compositionally biased region" description="Basic and acidic residues" evidence="1">
    <location>
        <begin position="50"/>
        <end position="61"/>
    </location>
</feature>
<feature type="transmembrane region" description="Helical" evidence="2">
    <location>
        <begin position="195"/>
        <end position="217"/>
    </location>
</feature>
<keyword evidence="4" id="KW-1185">Reference proteome</keyword>
<feature type="region of interest" description="Disordered" evidence="1">
    <location>
        <begin position="440"/>
        <end position="539"/>
    </location>
</feature>
<feature type="transmembrane region" description="Helical" evidence="2">
    <location>
        <begin position="276"/>
        <end position="300"/>
    </location>
</feature>
<accession>F8E0V7</accession>
<feature type="transmembrane region" description="Helical" evidence="2">
    <location>
        <begin position="312"/>
        <end position="332"/>
    </location>
</feature>
<keyword evidence="2" id="KW-0472">Membrane</keyword>
<evidence type="ECO:0000313" key="3">
    <source>
        <dbReference type="EMBL" id="AEI10036.1"/>
    </source>
</evidence>
<feature type="transmembrane region" description="Helical" evidence="2">
    <location>
        <begin position="162"/>
        <end position="183"/>
    </location>
</feature>
<feature type="transmembrane region" description="Helical" evidence="2">
    <location>
        <begin position="403"/>
        <end position="427"/>
    </location>
</feature>
<feature type="transmembrane region" description="Helical" evidence="2">
    <location>
        <begin position="122"/>
        <end position="142"/>
    </location>
</feature>
<dbReference type="Proteomes" id="UP000000492">
    <property type="component" value="Chromosome"/>
</dbReference>
<name>F8E0V7_CORRG</name>
<sequence>MSQFNNPAGVEGTIGRVTEQTNPRRRRPTSRASERFVASSRSTSTTRRPAKPERAPRSAFDAKMRQWRPHLRRFAPVVGLNHAVTLAIVIAIAVIIGIGAGFGVVPATIAGLWLQVNLAPVHMSGVTLGFAPLLPALLIVWVHSRRVKNALGNAVSIRGLRVFTTVGLVVPIIITCIAWLMLWDASKVYSVQPPNFLVAVLSTVLVNGAAIVMGMGARVWRALLLRRGLPTWPVEAFRLARQFLMWMCAAGLVVALISMFANFNALRSTYDITTDAMGAVGLTLLSLLYLPNLAVASAAVLMGGEFQIGRGVFSLFAANNVNLPPVPIAAAIPNHELSFGPVAMAIPAVVAVAVVYRYMQQRGYVEAPAYLALTAGVAVAFIAFCLCWLAGGELGLFGLTGAIPWMFALEAAAWLIVPALVMMLWAARAGSRVVEDITDATPRSRDKAASDEKEGAGDTTEQSASKRSREEKGMSSDRVVNDSKAETKQPGTAKKLAKDEHVDQEVQDGGKAAGDREQDPEKPESKSTEPKGAEDNEEN</sequence>
<evidence type="ECO:0000313" key="4">
    <source>
        <dbReference type="Proteomes" id="UP000000492"/>
    </source>
</evidence>
<feature type="transmembrane region" description="Helical" evidence="2">
    <location>
        <begin position="338"/>
        <end position="358"/>
    </location>
</feature>
<organism evidence="3 4">
    <name type="scientific">Corynebacterium resistens (strain DSM 45100 / JCM 12819 / GTC 2026 / SICGH 158)</name>
    <dbReference type="NCBI Taxonomy" id="662755"/>
    <lineage>
        <taxon>Bacteria</taxon>
        <taxon>Bacillati</taxon>
        <taxon>Actinomycetota</taxon>
        <taxon>Actinomycetes</taxon>
        <taxon>Mycobacteriales</taxon>
        <taxon>Corynebacteriaceae</taxon>
        <taxon>Corynebacterium</taxon>
    </lineage>
</organism>
<feature type="transmembrane region" description="Helical" evidence="2">
    <location>
        <begin position="243"/>
        <end position="264"/>
    </location>
</feature>
<reference evidence="3 4" key="1">
    <citation type="journal article" date="2012" name="BMC Genomics">
        <title>Complete genome sequence, lifestyle, and multi-drug resistance of the human pathogen Corynebacterium resistens DSM 45100 isolated from blood samples of a leukemia patient.</title>
        <authorList>
            <person name="Schroder J."/>
            <person name="Maus I."/>
            <person name="Meyer K."/>
            <person name="Wordemann S."/>
            <person name="Blom J."/>
            <person name="Jaenicke S."/>
            <person name="Schneider J."/>
            <person name="Trost E."/>
            <person name="Tauch A."/>
        </authorList>
    </citation>
    <scope>NUCLEOTIDE SEQUENCE [LARGE SCALE GENOMIC DNA]</scope>
    <source>
        <strain evidence="4">DSM 45100 / JCM 12819 / CCUG 50093 / GTC 2026 / SICGH 158</strain>
    </source>
</reference>
<gene>
    <name evidence="3" type="ordered locus">CRES_1684</name>
</gene>
<feature type="transmembrane region" description="Helical" evidence="2">
    <location>
        <begin position="370"/>
        <end position="391"/>
    </location>
</feature>
<feature type="region of interest" description="Disordered" evidence="1">
    <location>
        <begin position="1"/>
        <end position="61"/>
    </location>
</feature>
<dbReference type="STRING" id="662755.CRES_1684"/>
<dbReference type="EMBL" id="CP002857">
    <property type="protein sequence ID" value="AEI10036.1"/>
    <property type="molecule type" value="Genomic_DNA"/>
</dbReference>
<feature type="compositionally biased region" description="Basic and acidic residues" evidence="1">
    <location>
        <begin position="467"/>
        <end position="487"/>
    </location>
</feature>
<feature type="compositionally biased region" description="Basic and acidic residues" evidence="1">
    <location>
        <begin position="442"/>
        <end position="456"/>
    </location>
</feature>
<evidence type="ECO:0000256" key="1">
    <source>
        <dbReference type="SAM" id="MobiDB-lite"/>
    </source>
</evidence>
<evidence type="ECO:0000256" key="2">
    <source>
        <dbReference type="SAM" id="Phobius"/>
    </source>
</evidence>
<proteinExistence type="predicted"/>
<keyword evidence="2" id="KW-1133">Transmembrane helix</keyword>
<keyword evidence="2" id="KW-0812">Transmembrane</keyword>
<dbReference type="InterPro" id="IPR045931">
    <property type="entry name" value="DUF6350"/>
</dbReference>